<dbReference type="InterPro" id="IPR036305">
    <property type="entry name" value="RGS_sf"/>
</dbReference>
<keyword evidence="2" id="KW-0472">Membrane</keyword>
<dbReference type="InterPro" id="IPR044926">
    <property type="entry name" value="RGS_subdomain_2"/>
</dbReference>
<dbReference type="EMBL" id="JASBNA010000001">
    <property type="protein sequence ID" value="KAK7696139.1"/>
    <property type="molecule type" value="Genomic_DNA"/>
</dbReference>
<feature type="transmembrane region" description="Helical" evidence="2">
    <location>
        <begin position="258"/>
        <end position="281"/>
    </location>
</feature>
<feature type="compositionally biased region" description="Polar residues" evidence="1">
    <location>
        <begin position="130"/>
        <end position="151"/>
    </location>
</feature>
<reference evidence="3 4" key="1">
    <citation type="submission" date="2022-09" db="EMBL/GenBank/DDBJ databases">
        <authorList>
            <person name="Palmer J.M."/>
        </authorList>
    </citation>
    <scope>NUCLEOTIDE SEQUENCE [LARGE SCALE GENOMIC DNA]</scope>
    <source>
        <strain evidence="3 4">DSM 7382</strain>
    </source>
</reference>
<comment type="caution">
    <text evidence="3">The sequence shown here is derived from an EMBL/GenBank/DDBJ whole genome shotgun (WGS) entry which is preliminary data.</text>
</comment>
<name>A0AAW0GXC9_9APHY</name>
<gene>
    <name evidence="3" type="ORF">QCA50_000789</name>
</gene>
<protein>
    <recommendedName>
        <fullName evidence="5">RGS domain-containing protein</fullName>
    </recommendedName>
</protein>
<organism evidence="3 4">
    <name type="scientific">Cerrena zonata</name>
    <dbReference type="NCBI Taxonomy" id="2478898"/>
    <lineage>
        <taxon>Eukaryota</taxon>
        <taxon>Fungi</taxon>
        <taxon>Dikarya</taxon>
        <taxon>Basidiomycota</taxon>
        <taxon>Agaricomycotina</taxon>
        <taxon>Agaricomycetes</taxon>
        <taxon>Polyporales</taxon>
        <taxon>Cerrenaceae</taxon>
        <taxon>Cerrena</taxon>
    </lineage>
</organism>
<dbReference type="AlphaFoldDB" id="A0AAW0GXC9"/>
<evidence type="ECO:0000313" key="4">
    <source>
        <dbReference type="Proteomes" id="UP001385951"/>
    </source>
</evidence>
<dbReference type="PANTHER" id="PTHR39466:SF1">
    <property type="entry name" value="RGS DOMAIN-CONTAINING PROTEIN"/>
    <property type="match status" value="1"/>
</dbReference>
<keyword evidence="2" id="KW-0812">Transmembrane</keyword>
<keyword evidence="2" id="KW-1133">Transmembrane helix</keyword>
<feature type="transmembrane region" description="Helical" evidence="2">
    <location>
        <begin position="568"/>
        <end position="589"/>
    </location>
</feature>
<evidence type="ECO:0000313" key="3">
    <source>
        <dbReference type="EMBL" id="KAK7696139.1"/>
    </source>
</evidence>
<feature type="compositionally biased region" description="Basic and acidic residues" evidence="1">
    <location>
        <begin position="407"/>
        <end position="418"/>
    </location>
</feature>
<dbReference type="PANTHER" id="PTHR39466">
    <property type="entry name" value="RGS DOMAIN-CONTAINING PROTEIN"/>
    <property type="match status" value="1"/>
</dbReference>
<feature type="compositionally biased region" description="Low complexity" evidence="1">
    <location>
        <begin position="386"/>
        <end position="403"/>
    </location>
</feature>
<dbReference type="Gene3D" id="1.10.167.10">
    <property type="entry name" value="Regulator of G-protein Signalling 4, domain 2"/>
    <property type="match status" value="1"/>
</dbReference>
<evidence type="ECO:0000256" key="1">
    <source>
        <dbReference type="SAM" id="MobiDB-lite"/>
    </source>
</evidence>
<dbReference type="SUPFAM" id="SSF48097">
    <property type="entry name" value="Regulator of G-protein signaling, RGS"/>
    <property type="match status" value="1"/>
</dbReference>
<proteinExistence type="predicted"/>
<feature type="compositionally biased region" description="Pro residues" evidence="1">
    <location>
        <begin position="507"/>
        <end position="516"/>
    </location>
</feature>
<evidence type="ECO:0008006" key="5">
    <source>
        <dbReference type="Google" id="ProtNLM"/>
    </source>
</evidence>
<evidence type="ECO:0000256" key="2">
    <source>
        <dbReference type="SAM" id="Phobius"/>
    </source>
</evidence>
<feature type="region of interest" description="Disordered" evidence="1">
    <location>
        <begin position="121"/>
        <end position="151"/>
    </location>
</feature>
<keyword evidence="4" id="KW-1185">Reference proteome</keyword>
<sequence length="594" mass="66058">MPFRFNFPRRKSPLADITLDHVLSGDTCEPISLSDFETYLEHKEYSIENLHFVSWYQNYRRKFFALCSDLQSLSPPPSLGSQKEHDTIPSPNPARTEQRIEASYRHFESALLATEPKNTSRVVPTLPLSHPQSPTFSTHSESSNNAFKSQPSSPLLIHASVNVGPASTYTLNPSSRTEQPFRHECERVVQTFVRTGGSKEIVVDGRIRDMVIRDLTWTTHPDIFLPIYEQAYDTLSTVSLPHFLKLSSTNVNPPKAMFWLRVGMLNLTIALVVSIATILSIDDYTLRKKVSGGWNSGGESRLAKARAWRLFAVPCATLGGMQFWSAYKGFCSDVWGRGRTQLRPWELDLIKFDGTFDEDPNLATDIELARSDSKHSLSGGLNMDKTSSNSSTSSSSGPNTISSAKGLSHDVRIHEADRASLTSHSWSKKEMSTTRIPPPRIDTDFEAEIARLATLFTIDHDEAPWSENVPVDHVPSQESLAREPTSLGLLPRASRPHSSLQVIAPFSQPPPSPRPQSPSDSASAPNGISSQDSPPYMDRFGEGKAIPMFGPERIVLDKRIAAVHRQTLVEMLWIGLVWGTVFTAGVLAIPGRRW</sequence>
<feature type="region of interest" description="Disordered" evidence="1">
    <location>
        <begin position="502"/>
        <end position="542"/>
    </location>
</feature>
<dbReference type="Proteomes" id="UP001385951">
    <property type="component" value="Unassembled WGS sequence"/>
</dbReference>
<accession>A0AAW0GXC9</accession>
<feature type="region of interest" description="Disordered" evidence="1">
    <location>
        <begin position="374"/>
        <end position="440"/>
    </location>
</feature>
<feature type="region of interest" description="Disordered" evidence="1">
    <location>
        <begin position="75"/>
        <end position="94"/>
    </location>
</feature>